<evidence type="ECO:0008006" key="4">
    <source>
        <dbReference type="Google" id="ProtNLM"/>
    </source>
</evidence>
<dbReference type="InterPro" id="IPR002110">
    <property type="entry name" value="Ankyrin_rpt"/>
</dbReference>
<evidence type="ECO:0000313" key="3">
    <source>
        <dbReference type="Proteomes" id="UP000054408"/>
    </source>
</evidence>
<name>A0A0L0DH43_THETB</name>
<feature type="region of interest" description="Disordered" evidence="1">
    <location>
        <begin position="369"/>
        <end position="423"/>
    </location>
</feature>
<dbReference type="SUPFAM" id="SSF48403">
    <property type="entry name" value="Ankyrin repeat"/>
    <property type="match status" value="1"/>
</dbReference>
<accession>A0A0L0DH43</accession>
<evidence type="ECO:0000256" key="1">
    <source>
        <dbReference type="SAM" id="MobiDB-lite"/>
    </source>
</evidence>
<dbReference type="OrthoDB" id="5406014at2759"/>
<proteinExistence type="predicted"/>
<dbReference type="Pfam" id="PF00023">
    <property type="entry name" value="Ank"/>
    <property type="match status" value="1"/>
</dbReference>
<organism evidence="2 3">
    <name type="scientific">Thecamonas trahens ATCC 50062</name>
    <dbReference type="NCBI Taxonomy" id="461836"/>
    <lineage>
        <taxon>Eukaryota</taxon>
        <taxon>Apusozoa</taxon>
        <taxon>Apusomonadida</taxon>
        <taxon>Apusomonadidae</taxon>
        <taxon>Thecamonas</taxon>
    </lineage>
</organism>
<dbReference type="SMART" id="SM00248">
    <property type="entry name" value="ANK"/>
    <property type="match status" value="6"/>
</dbReference>
<feature type="compositionally biased region" description="Basic residues" evidence="1">
    <location>
        <begin position="404"/>
        <end position="417"/>
    </location>
</feature>
<dbReference type="Gene3D" id="1.25.40.20">
    <property type="entry name" value="Ankyrin repeat-containing domain"/>
    <property type="match status" value="2"/>
</dbReference>
<dbReference type="PANTHER" id="PTHR46586:SF3">
    <property type="entry name" value="ANKYRIN REPEAT-CONTAINING PROTEIN"/>
    <property type="match status" value="1"/>
</dbReference>
<sequence length="423" mass="45719">MLDKLPTEIIHLQLRPEATAGFAACVWRQSWGGAAVALQQSRERAGAADRDLVQIFVAARPGSAAWRKIVAVLMKRGVVVREGLGRRALARGPLAMPVLAILYGLPSVAVDLLPAVEDAAERATCLVAAAQSGHRELVELLAREEMGDSVMEEAVKCAACAGHAELVAWMVRSFEIPAQHLLVQALKEAVANNETKVAAALLAHPDLSPSIEQNTLVITAAKSGHANMVKMLLSSPGASYLSVGRIFLDAMDAGDIDMVRALIDAGAASCVDLDRADELLVDACAAGRADMIELVLANLQLDPNITYHSCYYPYVVHFETYYAAIRHGHADVVRLLLAHPSADITADRTSLIQRAEAEGHPEIARLLASHRPRRPLRNAASTSSGRSPQIKPAGAKPSQDRPPKSRKKRVRKWKKKRDKDTIQ</sequence>
<protein>
    <recommendedName>
        <fullName evidence="4">Ankyrin</fullName>
    </recommendedName>
</protein>
<evidence type="ECO:0000313" key="2">
    <source>
        <dbReference type="EMBL" id="KNC51664.1"/>
    </source>
</evidence>
<dbReference type="PANTHER" id="PTHR46586">
    <property type="entry name" value="ANKYRIN REPEAT-CONTAINING PROTEIN"/>
    <property type="match status" value="1"/>
</dbReference>
<dbReference type="InterPro" id="IPR052050">
    <property type="entry name" value="SecEffector_AnkRepeat"/>
</dbReference>
<dbReference type="InterPro" id="IPR036770">
    <property type="entry name" value="Ankyrin_rpt-contain_sf"/>
</dbReference>
<dbReference type="AlphaFoldDB" id="A0A0L0DH43"/>
<dbReference type="EMBL" id="GL349469">
    <property type="protein sequence ID" value="KNC51664.1"/>
    <property type="molecule type" value="Genomic_DNA"/>
</dbReference>
<dbReference type="STRING" id="461836.A0A0L0DH43"/>
<gene>
    <name evidence="2" type="ORF">AMSG_07727</name>
</gene>
<keyword evidence="3" id="KW-1185">Reference proteome</keyword>
<dbReference type="GeneID" id="25566583"/>
<reference evidence="2 3" key="1">
    <citation type="submission" date="2010-05" db="EMBL/GenBank/DDBJ databases">
        <title>The Genome Sequence of Thecamonas trahens ATCC 50062.</title>
        <authorList>
            <consortium name="The Broad Institute Genome Sequencing Platform"/>
            <person name="Russ C."/>
            <person name="Cuomo C."/>
            <person name="Shea T."/>
            <person name="Young S.K."/>
            <person name="Zeng Q."/>
            <person name="Koehrsen M."/>
            <person name="Haas B."/>
            <person name="Borodovsky M."/>
            <person name="Guigo R."/>
            <person name="Alvarado L."/>
            <person name="Berlin A."/>
            <person name="Bochicchio J."/>
            <person name="Borenstein D."/>
            <person name="Chapman S."/>
            <person name="Chen Z."/>
            <person name="Freedman E."/>
            <person name="Gellesch M."/>
            <person name="Goldberg J."/>
            <person name="Griggs A."/>
            <person name="Gujja S."/>
            <person name="Heilman E."/>
            <person name="Heiman D."/>
            <person name="Hepburn T."/>
            <person name="Howarth C."/>
            <person name="Jen D."/>
            <person name="Larson L."/>
            <person name="Mehta T."/>
            <person name="Park D."/>
            <person name="Pearson M."/>
            <person name="Roberts A."/>
            <person name="Saif S."/>
            <person name="Shenoy N."/>
            <person name="Sisk P."/>
            <person name="Stolte C."/>
            <person name="Sykes S."/>
            <person name="Thomson T."/>
            <person name="Walk T."/>
            <person name="White J."/>
            <person name="Yandava C."/>
            <person name="Burger G."/>
            <person name="Gray M.W."/>
            <person name="Holland P.W.H."/>
            <person name="King N."/>
            <person name="Lang F.B.F."/>
            <person name="Roger A.J."/>
            <person name="Ruiz-Trillo I."/>
            <person name="Lander E."/>
            <person name="Nusbaum C."/>
        </authorList>
    </citation>
    <scope>NUCLEOTIDE SEQUENCE [LARGE SCALE GENOMIC DNA]</scope>
    <source>
        <strain evidence="2 3">ATCC 50062</strain>
    </source>
</reference>
<dbReference type="Proteomes" id="UP000054408">
    <property type="component" value="Unassembled WGS sequence"/>
</dbReference>
<dbReference type="RefSeq" id="XP_013755799.1">
    <property type="nucleotide sequence ID" value="XM_013900345.1"/>
</dbReference>